<comment type="caution">
    <text evidence="1">The sequence shown here is derived from an EMBL/GenBank/DDBJ whole genome shotgun (WGS) entry which is preliminary data.</text>
</comment>
<organism evidence="1 2">
    <name type="scientific">Paludibacterium purpuratum</name>
    <dbReference type="NCBI Taxonomy" id="1144873"/>
    <lineage>
        <taxon>Bacteria</taxon>
        <taxon>Pseudomonadati</taxon>
        <taxon>Pseudomonadota</taxon>
        <taxon>Betaproteobacteria</taxon>
        <taxon>Neisseriales</taxon>
        <taxon>Chromobacteriaceae</taxon>
        <taxon>Paludibacterium</taxon>
    </lineage>
</organism>
<dbReference type="Pfam" id="PF22817">
    <property type="entry name" value="ApeP-like"/>
    <property type="match status" value="1"/>
</dbReference>
<gene>
    <name evidence="1" type="ORF">DFP86_10939</name>
</gene>
<dbReference type="InterPro" id="IPR016776">
    <property type="entry name" value="ApeP-like_dehydratase"/>
</dbReference>
<dbReference type="Proteomes" id="UP000295611">
    <property type="component" value="Unassembled WGS sequence"/>
</dbReference>
<dbReference type="Gene3D" id="3.10.129.10">
    <property type="entry name" value="Hotdog Thioesterase"/>
    <property type="match status" value="1"/>
</dbReference>
<sequence length="148" mass="16038">MIDRDWIAARIPHHGDMCLLHAVREWDDQHIVCAAVSHLARENPLRANGRLGIANAIEYAAQAMAVHGALLNGANEAPKAGFLASVRDVRWHRPRLDDIGQPLTIRATRLSGNDVSVLYQFEIHAGELLASGRVSAILDAAALAGKTL</sequence>
<keyword evidence="2" id="KW-1185">Reference proteome</keyword>
<reference evidence="1 2" key="1">
    <citation type="submission" date="2019-03" db="EMBL/GenBank/DDBJ databases">
        <title>Genomic Encyclopedia of Type Strains, Phase III (KMG-III): the genomes of soil and plant-associated and newly described type strains.</title>
        <authorList>
            <person name="Whitman W."/>
        </authorList>
    </citation>
    <scope>NUCLEOTIDE SEQUENCE [LARGE SCALE GENOMIC DNA]</scope>
    <source>
        <strain evidence="1 2">CECT 8976</strain>
    </source>
</reference>
<protein>
    <submittedName>
        <fullName evidence="1">Putative hotdog family 3-hydroxylacyl-ACP dehydratase</fullName>
    </submittedName>
</protein>
<evidence type="ECO:0000313" key="2">
    <source>
        <dbReference type="Proteomes" id="UP000295611"/>
    </source>
</evidence>
<evidence type="ECO:0000313" key="1">
    <source>
        <dbReference type="EMBL" id="TDR77799.1"/>
    </source>
</evidence>
<proteinExistence type="predicted"/>
<dbReference type="RefSeq" id="WP_133681441.1">
    <property type="nucleotide sequence ID" value="NZ_SNZP01000009.1"/>
</dbReference>
<dbReference type="AlphaFoldDB" id="A0A4R7B246"/>
<dbReference type="OrthoDB" id="9800188at2"/>
<dbReference type="InterPro" id="IPR029069">
    <property type="entry name" value="HotDog_dom_sf"/>
</dbReference>
<accession>A0A4R7B246</accession>
<dbReference type="SUPFAM" id="SSF54637">
    <property type="entry name" value="Thioesterase/thiol ester dehydrase-isomerase"/>
    <property type="match status" value="1"/>
</dbReference>
<name>A0A4R7B246_9NEIS</name>
<dbReference type="EMBL" id="SNZP01000009">
    <property type="protein sequence ID" value="TDR77799.1"/>
    <property type="molecule type" value="Genomic_DNA"/>
</dbReference>